<accession>A0A9X0AKR4</accession>
<evidence type="ECO:0000313" key="3">
    <source>
        <dbReference type="Proteomes" id="UP001152300"/>
    </source>
</evidence>
<dbReference type="Proteomes" id="UP001152300">
    <property type="component" value="Unassembled WGS sequence"/>
</dbReference>
<organism evidence="2 3">
    <name type="scientific">Sclerotinia nivalis</name>
    <dbReference type="NCBI Taxonomy" id="352851"/>
    <lineage>
        <taxon>Eukaryota</taxon>
        <taxon>Fungi</taxon>
        <taxon>Dikarya</taxon>
        <taxon>Ascomycota</taxon>
        <taxon>Pezizomycotina</taxon>
        <taxon>Leotiomycetes</taxon>
        <taxon>Helotiales</taxon>
        <taxon>Sclerotiniaceae</taxon>
        <taxon>Sclerotinia</taxon>
    </lineage>
</organism>
<dbReference type="EMBL" id="JAPEIS010000009">
    <property type="protein sequence ID" value="KAJ8062743.1"/>
    <property type="molecule type" value="Genomic_DNA"/>
</dbReference>
<gene>
    <name evidence="2" type="ORF">OCU04_008006</name>
</gene>
<dbReference type="OrthoDB" id="10535479at2759"/>
<sequence>MANQHSSVGWSGEFEDELGKPQSLSKSPAISDVIRRTLGPKSPLPNSFDSKSLGIYTVGAIAETEQYILWGKEKKIRLRNHRKKASRPNSSVMPLNAEHANRRSTLNVWIKQMQQFSMILQVKCLEIIKLDGSLANLKEIGVN</sequence>
<keyword evidence="3" id="KW-1185">Reference proteome</keyword>
<proteinExistence type="predicted"/>
<evidence type="ECO:0000313" key="2">
    <source>
        <dbReference type="EMBL" id="KAJ8062743.1"/>
    </source>
</evidence>
<reference evidence="2" key="1">
    <citation type="submission" date="2022-11" db="EMBL/GenBank/DDBJ databases">
        <title>Genome Resource of Sclerotinia nivalis Strain SnTB1, a Plant Pathogen Isolated from American Ginseng.</title>
        <authorList>
            <person name="Fan S."/>
        </authorList>
    </citation>
    <scope>NUCLEOTIDE SEQUENCE</scope>
    <source>
        <strain evidence="2">SnTB1</strain>
    </source>
</reference>
<evidence type="ECO:0000256" key="1">
    <source>
        <dbReference type="SAM" id="MobiDB-lite"/>
    </source>
</evidence>
<protein>
    <submittedName>
        <fullName evidence="2">Uncharacterized protein</fullName>
    </submittedName>
</protein>
<comment type="caution">
    <text evidence="2">The sequence shown here is derived from an EMBL/GenBank/DDBJ whole genome shotgun (WGS) entry which is preliminary data.</text>
</comment>
<feature type="region of interest" description="Disordered" evidence="1">
    <location>
        <begin position="1"/>
        <end position="27"/>
    </location>
</feature>
<dbReference type="AlphaFoldDB" id="A0A9X0AKR4"/>
<name>A0A9X0AKR4_9HELO</name>